<name>A0A444Z3K6_ARAHY</name>
<gene>
    <name evidence="3" type="ORF">Ahy_B05g076593</name>
</gene>
<reference evidence="3 4" key="1">
    <citation type="submission" date="2019-01" db="EMBL/GenBank/DDBJ databases">
        <title>Sequencing of cultivated peanut Arachis hypogaea provides insights into genome evolution and oil improvement.</title>
        <authorList>
            <person name="Chen X."/>
        </authorList>
    </citation>
    <scope>NUCLEOTIDE SEQUENCE [LARGE SCALE GENOMIC DNA]</scope>
    <source>
        <strain evidence="4">cv. Fuhuasheng</strain>
        <tissue evidence="3">Leaves</tissue>
    </source>
</reference>
<keyword evidence="1" id="KW-0175">Coiled coil</keyword>
<dbReference type="AlphaFoldDB" id="A0A444Z3K6"/>
<proteinExistence type="predicted"/>
<feature type="region of interest" description="Disordered" evidence="2">
    <location>
        <begin position="1"/>
        <end position="50"/>
    </location>
</feature>
<keyword evidence="4" id="KW-1185">Reference proteome</keyword>
<evidence type="ECO:0000313" key="3">
    <source>
        <dbReference type="EMBL" id="RYR08771.1"/>
    </source>
</evidence>
<dbReference type="Proteomes" id="UP000289738">
    <property type="component" value="Chromosome B05"/>
</dbReference>
<organism evidence="3 4">
    <name type="scientific">Arachis hypogaea</name>
    <name type="common">Peanut</name>
    <dbReference type="NCBI Taxonomy" id="3818"/>
    <lineage>
        <taxon>Eukaryota</taxon>
        <taxon>Viridiplantae</taxon>
        <taxon>Streptophyta</taxon>
        <taxon>Embryophyta</taxon>
        <taxon>Tracheophyta</taxon>
        <taxon>Spermatophyta</taxon>
        <taxon>Magnoliopsida</taxon>
        <taxon>eudicotyledons</taxon>
        <taxon>Gunneridae</taxon>
        <taxon>Pentapetalae</taxon>
        <taxon>rosids</taxon>
        <taxon>fabids</taxon>
        <taxon>Fabales</taxon>
        <taxon>Fabaceae</taxon>
        <taxon>Papilionoideae</taxon>
        <taxon>50 kb inversion clade</taxon>
        <taxon>dalbergioids sensu lato</taxon>
        <taxon>Dalbergieae</taxon>
        <taxon>Pterocarpus clade</taxon>
        <taxon>Arachis</taxon>
    </lineage>
</organism>
<protein>
    <submittedName>
        <fullName evidence="3">Uncharacterized protein</fullName>
    </submittedName>
</protein>
<dbReference type="EMBL" id="SDMP01000015">
    <property type="protein sequence ID" value="RYR08771.1"/>
    <property type="molecule type" value="Genomic_DNA"/>
</dbReference>
<evidence type="ECO:0000256" key="1">
    <source>
        <dbReference type="SAM" id="Coils"/>
    </source>
</evidence>
<accession>A0A444Z3K6</accession>
<comment type="caution">
    <text evidence="3">The sequence shown here is derived from an EMBL/GenBank/DDBJ whole genome shotgun (WGS) entry which is preliminary data.</text>
</comment>
<evidence type="ECO:0000256" key="2">
    <source>
        <dbReference type="SAM" id="MobiDB-lite"/>
    </source>
</evidence>
<feature type="coiled-coil region" evidence="1">
    <location>
        <begin position="82"/>
        <end position="109"/>
    </location>
</feature>
<sequence length="154" mass="17625">MSDKGKAVATASKKRKHSTPSIPSIYKNYARNPLQDEDKENQQLPSTNPGKFPNLYCELRFSRYQTTKLNIEKKLLLPNDLHDVAQRQVESVERQASVAERQVSVAEKQDSLIERQVAIAEKGLAIMQQSRPYLYSESDVWDMLTELGLIELFN</sequence>
<evidence type="ECO:0000313" key="4">
    <source>
        <dbReference type="Proteomes" id="UP000289738"/>
    </source>
</evidence>